<dbReference type="AlphaFoldDB" id="A0A9N7Y7Y1"/>
<dbReference type="EMBL" id="CADEAL010000184">
    <property type="protein sequence ID" value="CAB1416012.1"/>
    <property type="molecule type" value="Genomic_DNA"/>
</dbReference>
<proteinExistence type="predicted"/>
<evidence type="ECO:0000313" key="3">
    <source>
        <dbReference type="Proteomes" id="UP001153269"/>
    </source>
</evidence>
<reference evidence="2" key="1">
    <citation type="submission" date="2020-03" db="EMBL/GenBank/DDBJ databases">
        <authorList>
            <person name="Weist P."/>
        </authorList>
    </citation>
    <scope>NUCLEOTIDE SEQUENCE</scope>
</reference>
<dbReference type="Proteomes" id="UP001153269">
    <property type="component" value="Unassembled WGS sequence"/>
</dbReference>
<name>A0A9N7Y7Y1_PLEPL</name>
<feature type="compositionally biased region" description="Polar residues" evidence="1">
    <location>
        <begin position="48"/>
        <end position="59"/>
    </location>
</feature>
<gene>
    <name evidence="2" type="ORF">PLEPLA_LOCUS3731</name>
</gene>
<accession>A0A9N7Y7Y1</accession>
<comment type="caution">
    <text evidence="2">The sequence shown here is derived from an EMBL/GenBank/DDBJ whole genome shotgun (WGS) entry which is preliminary data.</text>
</comment>
<keyword evidence="3" id="KW-1185">Reference proteome</keyword>
<evidence type="ECO:0000256" key="1">
    <source>
        <dbReference type="SAM" id="MobiDB-lite"/>
    </source>
</evidence>
<feature type="region of interest" description="Disordered" evidence="1">
    <location>
        <begin position="47"/>
        <end position="127"/>
    </location>
</feature>
<sequence>MKTERDGGSLKGRARFYSFAPMVPDEIDSHASWDLLLSPLLRPASITYLDSQRSGTSPDTPKRQRERPSRGKGGWREKETIKAGDGEEHGKEKVNASEGGRNHQCDVGYDISGLRASTKPRSMAEHH</sequence>
<protein>
    <submittedName>
        <fullName evidence="2">Uncharacterized protein</fullName>
    </submittedName>
</protein>
<evidence type="ECO:0000313" key="2">
    <source>
        <dbReference type="EMBL" id="CAB1416012.1"/>
    </source>
</evidence>
<organism evidence="2 3">
    <name type="scientific">Pleuronectes platessa</name>
    <name type="common">European plaice</name>
    <dbReference type="NCBI Taxonomy" id="8262"/>
    <lineage>
        <taxon>Eukaryota</taxon>
        <taxon>Metazoa</taxon>
        <taxon>Chordata</taxon>
        <taxon>Craniata</taxon>
        <taxon>Vertebrata</taxon>
        <taxon>Euteleostomi</taxon>
        <taxon>Actinopterygii</taxon>
        <taxon>Neopterygii</taxon>
        <taxon>Teleostei</taxon>
        <taxon>Neoteleostei</taxon>
        <taxon>Acanthomorphata</taxon>
        <taxon>Carangaria</taxon>
        <taxon>Pleuronectiformes</taxon>
        <taxon>Pleuronectoidei</taxon>
        <taxon>Pleuronectidae</taxon>
        <taxon>Pleuronectes</taxon>
    </lineage>
</organism>
<feature type="compositionally biased region" description="Basic and acidic residues" evidence="1">
    <location>
        <begin position="60"/>
        <end position="104"/>
    </location>
</feature>